<comment type="caution">
    <text evidence="1">The sequence shown here is derived from an EMBL/GenBank/DDBJ whole genome shotgun (WGS) entry which is preliminary data.</text>
</comment>
<gene>
    <name evidence="1" type="ORF">GWI71_09865</name>
</gene>
<evidence type="ECO:0000313" key="1">
    <source>
        <dbReference type="EMBL" id="NBN63986.1"/>
    </source>
</evidence>
<name>A0ABW9ZGV0_9HYPH</name>
<organism evidence="1 2">
    <name type="scientific">Pannonibacter tanglangensis</name>
    <dbReference type="NCBI Taxonomy" id="2750084"/>
    <lineage>
        <taxon>Bacteria</taxon>
        <taxon>Pseudomonadati</taxon>
        <taxon>Pseudomonadota</taxon>
        <taxon>Alphaproteobacteria</taxon>
        <taxon>Hyphomicrobiales</taxon>
        <taxon>Stappiaceae</taxon>
        <taxon>Pannonibacter</taxon>
    </lineage>
</organism>
<dbReference type="Proteomes" id="UP000541347">
    <property type="component" value="Unassembled WGS sequence"/>
</dbReference>
<sequence length="267" mass="29303">MPTYHVISRDRHGAKAWVRRQGYDFAAADSVVPLVGAELSRAVLHYPIAFLPQGEGFGLYALTGIEPGRNLFLTRDGRWVVPYIPAAIRAYPFRLATLEDNRHVLCFDEDSGQLVEPGSSAAALSFFGEGNAPDPEVARVLDFLLETDRSGQRTARAVAALQAKDVIAPWETTIETRARGRQAVSGLFRVDEDALNRLPASDFEDLRQAGSLVIAYLQMVSMQHLVSLGQLADAHAEAEARIAATVKPLIEMPTTDNDTIDWSRFGI</sequence>
<proteinExistence type="predicted"/>
<protein>
    <submittedName>
        <fullName evidence="1">Peptidase</fullName>
    </submittedName>
</protein>
<accession>A0ABW9ZGV0</accession>
<reference evidence="1 2" key="1">
    <citation type="submission" date="2020-01" db="EMBL/GenBank/DDBJ databases">
        <authorList>
            <person name="Peng S.Y."/>
            <person name="Li J."/>
            <person name="Wang M."/>
            <person name="Wang L."/>
            <person name="Wang C.Q."/>
            <person name="Wang J.R."/>
        </authorList>
    </citation>
    <scope>NUCLEOTIDE SEQUENCE [LARGE SCALE GENOMIC DNA]</scope>
    <source>
        <strain evidence="1 2">XCT-34</strain>
    </source>
</reference>
<dbReference type="Pfam" id="PF07277">
    <property type="entry name" value="SapC"/>
    <property type="match status" value="1"/>
</dbReference>
<dbReference type="RefSeq" id="WP_161675934.1">
    <property type="nucleotide sequence ID" value="NZ_JAABLP010000002.1"/>
</dbReference>
<dbReference type="InterPro" id="IPR010836">
    <property type="entry name" value="SapC"/>
</dbReference>
<evidence type="ECO:0000313" key="2">
    <source>
        <dbReference type="Proteomes" id="UP000541347"/>
    </source>
</evidence>
<keyword evidence="2" id="KW-1185">Reference proteome</keyword>
<dbReference type="EMBL" id="JAABLP010000002">
    <property type="protein sequence ID" value="NBN63986.1"/>
    <property type="molecule type" value="Genomic_DNA"/>
</dbReference>